<keyword evidence="3" id="KW-0378">Hydrolase</keyword>
<protein>
    <submittedName>
        <fullName evidence="6">Myo-inositol-1(Or 4)-monophosphatase</fullName>
    </submittedName>
</protein>
<dbReference type="AlphaFoldDB" id="A0A2V3WGV9"/>
<feature type="binding site" evidence="5">
    <location>
        <position position="89"/>
    </location>
    <ligand>
        <name>Mg(2+)</name>
        <dbReference type="ChEBI" id="CHEBI:18420"/>
        <label>1</label>
        <note>catalytic</note>
    </ligand>
</feature>
<feature type="binding site" evidence="5">
    <location>
        <position position="217"/>
    </location>
    <ligand>
        <name>Mg(2+)</name>
        <dbReference type="ChEBI" id="CHEBI:18420"/>
        <label>1</label>
        <note>catalytic</note>
    </ligand>
</feature>
<evidence type="ECO:0000313" key="6">
    <source>
        <dbReference type="EMBL" id="PXW92631.1"/>
    </source>
</evidence>
<comment type="caution">
    <text evidence="6">The sequence shown here is derived from an EMBL/GenBank/DDBJ whole genome shotgun (WGS) entry which is preliminary data.</text>
</comment>
<dbReference type="SUPFAM" id="SSF56655">
    <property type="entry name" value="Carbohydrate phosphatase"/>
    <property type="match status" value="1"/>
</dbReference>
<keyword evidence="2 5" id="KW-0479">Metal-binding</keyword>
<sequence length="267" mass="30311">MEKFQTETVYQAAKSWVLEAGEMIRKRIDDPREIDTKSNENDLVTEMDKAVEQFFANKIRTHFPGHFILSEEGFGDKVEALTGTVWIIDPIDGTMNFIHQKRLFSISLAVFHEDVGEIGLVYDVMADVLYHAKKGQGAYKNERLLQRIANAKTLETSIFMMNTLWTTENPYVDDVKVRELVKRVRGVRTYGSAALEFAYLTEAIVDGYVSFKLYPWDFAAGAILYNEVGGVIKQADGSPLSFLKQEPLVAGHPDIVDEVISRYLELK</sequence>
<proteinExistence type="predicted"/>
<dbReference type="InterPro" id="IPR000760">
    <property type="entry name" value="Inositol_monophosphatase-like"/>
</dbReference>
<dbReference type="PANTHER" id="PTHR20854">
    <property type="entry name" value="INOSITOL MONOPHOSPHATASE"/>
    <property type="match status" value="1"/>
</dbReference>
<keyword evidence="4 5" id="KW-0460">Magnesium</keyword>
<feature type="binding site" evidence="5">
    <location>
        <position position="91"/>
    </location>
    <ligand>
        <name>Mg(2+)</name>
        <dbReference type="ChEBI" id="CHEBI:18420"/>
        <label>1</label>
        <note>catalytic</note>
    </ligand>
</feature>
<keyword evidence="7" id="KW-1185">Reference proteome</keyword>
<evidence type="ECO:0000313" key="7">
    <source>
        <dbReference type="Proteomes" id="UP000247922"/>
    </source>
</evidence>
<dbReference type="EMBL" id="QJJR01000002">
    <property type="protein sequence ID" value="PXW92631.1"/>
    <property type="molecule type" value="Genomic_DNA"/>
</dbReference>
<dbReference type="PANTHER" id="PTHR20854:SF4">
    <property type="entry name" value="INOSITOL-1-MONOPHOSPHATASE-RELATED"/>
    <property type="match status" value="1"/>
</dbReference>
<feature type="binding site" evidence="5">
    <location>
        <position position="92"/>
    </location>
    <ligand>
        <name>Mg(2+)</name>
        <dbReference type="ChEBI" id="CHEBI:18420"/>
        <label>1</label>
        <note>catalytic</note>
    </ligand>
</feature>
<dbReference type="FunFam" id="3.30.540.10:FF:000003">
    <property type="entry name" value="Inositol-1-monophosphatase"/>
    <property type="match status" value="1"/>
</dbReference>
<dbReference type="PRINTS" id="PR00377">
    <property type="entry name" value="IMPHPHTASES"/>
</dbReference>
<accession>A0A2V3WGV9</accession>
<dbReference type="OrthoDB" id="9772456at2"/>
<dbReference type="GO" id="GO:0007165">
    <property type="term" value="P:signal transduction"/>
    <property type="evidence" value="ECO:0007669"/>
    <property type="project" value="TreeGrafter"/>
</dbReference>
<reference evidence="6 7" key="1">
    <citation type="submission" date="2018-05" db="EMBL/GenBank/DDBJ databases">
        <title>Genomic Encyclopedia of Type Strains, Phase IV (KMG-IV): sequencing the most valuable type-strain genomes for metagenomic binning, comparative biology and taxonomic classification.</title>
        <authorList>
            <person name="Goeker M."/>
        </authorList>
    </citation>
    <scope>NUCLEOTIDE SEQUENCE [LARGE SCALE GENOMIC DNA]</scope>
    <source>
        <strain evidence="6 7">DSM 22440</strain>
    </source>
</reference>
<evidence type="ECO:0000256" key="3">
    <source>
        <dbReference type="ARBA" id="ARBA00022801"/>
    </source>
</evidence>
<dbReference type="InterPro" id="IPR020583">
    <property type="entry name" value="Inositol_monoP_metal-BS"/>
</dbReference>
<name>A0A2V3WGV9_9BACI</name>
<dbReference type="CDD" id="cd01637">
    <property type="entry name" value="IMPase_like"/>
    <property type="match status" value="1"/>
</dbReference>
<dbReference type="Proteomes" id="UP000247922">
    <property type="component" value="Unassembled WGS sequence"/>
</dbReference>
<evidence type="ECO:0000256" key="4">
    <source>
        <dbReference type="ARBA" id="ARBA00022842"/>
    </source>
</evidence>
<evidence type="ECO:0000256" key="1">
    <source>
        <dbReference type="ARBA" id="ARBA00001946"/>
    </source>
</evidence>
<dbReference type="RefSeq" id="WP_110250506.1">
    <property type="nucleotide sequence ID" value="NZ_QJJR01000002.1"/>
</dbReference>
<feature type="binding site" evidence="5">
    <location>
        <position position="71"/>
    </location>
    <ligand>
        <name>Mg(2+)</name>
        <dbReference type="ChEBI" id="CHEBI:18420"/>
        <label>1</label>
        <note>catalytic</note>
    </ligand>
</feature>
<comment type="cofactor">
    <cofactor evidence="1 5">
        <name>Mg(2+)</name>
        <dbReference type="ChEBI" id="CHEBI:18420"/>
    </cofactor>
</comment>
<dbReference type="Gene3D" id="3.30.540.10">
    <property type="entry name" value="Fructose-1,6-Bisphosphatase, subunit A, domain 1"/>
    <property type="match status" value="1"/>
</dbReference>
<organism evidence="6 7">
    <name type="scientific">Streptohalobacillus salinus</name>
    <dbReference type="NCBI Taxonomy" id="621096"/>
    <lineage>
        <taxon>Bacteria</taxon>
        <taxon>Bacillati</taxon>
        <taxon>Bacillota</taxon>
        <taxon>Bacilli</taxon>
        <taxon>Bacillales</taxon>
        <taxon>Bacillaceae</taxon>
        <taxon>Streptohalobacillus</taxon>
    </lineage>
</organism>
<dbReference type="GO" id="GO:0046872">
    <property type="term" value="F:metal ion binding"/>
    <property type="evidence" value="ECO:0007669"/>
    <property type="project" value="UniProtKB-KW"/>
</dbReference>
<gene>
    <name evidence="6" type="ORF">DES38_102215</name>
</gene>
<dbReference type="GO" id="GO:0006020">
    <property type="term" value="P:inositol metabolic process"/>
    <property type="evidence" value="ECO:0007669"/>
    <property type="project" value="TreeGrafter"/>
</dbReference>
<dbReference type="GO" id="GO:0008934">
    <property type="term" value="F:inositol monophosphate 1-phosphatase activity"/>
    <property type="evidence" value="ECO:0007669"/>
    <property type="project" value="TreeGrafter"/>
</dbReference>
<evidence type="ECO:0000256" key="2">
    <source>
        <dbReference type="ARBA" id="ARBA00022723"/>
    </source>
</evidence>
<dbReference type="Gene3D" id="3.40.190.80">
    <property type="match status" value="1"/>
</dbReference>
<evidence type="ECO:0000256" key="5">
    <source>
        <dbReference type="PIRSR" id="PIRSR600760-2"/>
    </source>
</evidence>
<dbReference type="Pfam" id="PF00459">
    <property type="entry name" value="Inositol_P"/>
    <property type="match status" value="1"/>
</dbReference>
<dbReference type="PROSITE" id="PS00629">
    <property type="entry name" value="IMP_1"/>
    <property type="match status" value="1"/>
</dbReference>